<feature type="domain" description="ABC transmembrane type-1" evidence="21">
    <location>
        <begin position="293"/>
        <end position="575"/>
    </location>
</feature>
<dbReference type="InterPro" id="IPR013113">
    <property type="entry name" value="SIP_FAD-bd"/>
</dbReference>
<dbReference type="AlphaFoldDB" id="A0A0X2NQ95"/>
<dbReference type="EMBL" id="FAUH01000015">
    <property type="protein sequence ID" value="CUU66881.1"/>
    <property type="molecule type" value="Genomic_DNA"/>
</dbReference>
<keyword evidence="11" id="KW-1278">Translocase</keyword>
<keyword evidence="4" id="KW-1003">Cell membrane</keyword>
<dbReference type="Pfam" id="PF00005">
    <property type="entry name" value="ABC_tran"/>
    <property type="match status" value="1"/>
</dbReference>
<evidence type="ECO:0000313" key="23">
    <source>
        <dbReference type="EMBL" id="CUU66881.1"/>
    </source>
</evidence>
<evidence type="ECO:0000259" key="22">
    <source>
        <dbReference type="PROSITE" id="PS51384"/>
    </source>
</evidence>
<evidence type="ECO:0000256" key="9">
    <source>
        <dbReference type="ARBA" id="ARBA00022827"/>
    </source>
</evidence>
<dbReference type="FunFam" id="3.40.50.300:FF:000299">
    <property type="entry name" value="ABC transporter ATP-binding protein/permease"/>
    <property type="match status" value="1"/>
</dbReference>
<evidence type="ECO:0000256" key="17">
    <source>
        <dbReference type="ARBA" id="ARBA00061644"/>
    </source>
</evidence>
<dbReference type="SMART" id="SM00382">
    <property type="entry name" value="AAA"/>
    <property type="match status" value="1"/>
</dbReference>
<dbReference type="Gene3D" id="3.40.50.80">
    <property type="entry name" value="Nucleotide-binding domain of ferredoxin-NADP reductase (FNR) module"/>
    <property type="match status" value="1"/>
</dbReference>
<gene>
    <name evidence="23" type="ORF">CVAR292_02229</name>
</gene>
<comment type="similarity">
    <text evidence="17">Belongs to the ABC transporter superfamily. Lipid exporter (TC 3.A.1.106) family.</text>
</comment>
<evidence type="ECO:0000256" key="5">
    <source>
        <dbReference type="ARBA" id="ARBA00022519"/>
    </source>
</evidence>
<evidence type="ECO:0000256" key="3">
    <source>
        <dbReference type="ARBA" id="ARBA00022448"/>
    </source>
</evidence>
<dbReference type="Pfam" id="PF08021">
    <property type="entry name" value="FAD_binding_9"/>
    <property type="match status" value="1"/>
</dbReference>
<dbReference type="InterPro" id="IPR036640">
    <property type="entry name" value="ABC1_TM_sf"/>
</dbReference>
<dbReference type="GO" id="GO:0016887">
    <property type="term" value="F:ATP hydrolysis activity"/>
    <property type="evidence" value="ECO:0007669"/>
    <property type="project" value="InterPro"/>
</dbReference>
<dbReference type="PROSITE" id="PS00211">
    <property type="entry name" value="ABC_TRANSPORTER_1"/>
    <property type="match status" value="1"/>
</dbReference>
<dbReference type="Gene3D" id="3.40.50.300">
    <property type="entry name" value="P-loop containing nucleotide triphosphate hydrolases"/>
    <property type="match status" value="1"/>
</dbReference>
<keyword evidence="9" id="KW-0274">FAD</keyword>
<dbReference type="RefSeq" id="WP_073884483.1">
    <property type="nucleotide sequence ID" value="NZ_FAUH01000015.1"/>
</dbReference>
<keyword evidence="13 19" id="KW-0472">Membrane</keyword>
<dbReference type="InterPro" id="IPR003593">
    <property type="entry name" value="AAA+_ATPase"/>
</dbReference>
<accession>A0A0X2NQ95</accession>
<keyword evidence="10" id="KW-0067">ATP-binding</keyword>
<protein>
    <recommendedName>
        <fullName evidence="16">Mycobactin import ATP-binding/permease protein IrtA</fullName>
    </recommendedName>
</protein>
<dbReference type="OrthoDB" id="9806127at2"/>
<keyword evidence="12 19" id="KW-1133">Transmembrane helix</keyword>
<dbReference type="PROSITE" id="PS50893">
    <property type="entry name" value="ABC_TRANSPORTER_2"/>
    <property type="match status" value="1"/>
</dbReference>
<dbReference type="PROSITE" id="PS50929">
    <property type="entry name" value="ABC_TM1F"/>
    <property type="match status" value="1"/>
</dbReference>
<evidence type="ECO:0000256" key="14">
    <source>
        <dbReference type="ARBA" id="ARBA00023455"/>
    </source>
</evidence>
<feature type="transmembrane region" description="Helical" evidence="19">
    <location>
        <begin position="432"/>
        <end position="452"/>
    </location>
</feature>
<evidence type="ECO:0000256" key="4">
    <source>
        <dbReference type="ARBA" id="ARBA00022475"/>
    </source>
</evidence>
<comment type="similarity">
    <text evidence="14">Belongs to the ABC transporter superfamily. Siderophore-Fe(3+) uptake transporter (SIUT) (TC 3.A.1.21) family.</text>
</comment>
<evidence type="ECO:0000256" key="18">
    <source>
        <dbReference type="SAM" id="MobiDB-lite"/>
    </source>
</evidence>
<dbReference type="Pfam" id="PF00664">
    <property type="entry name" value="ABC_membrane"/>
    <property type="match status" value="1"/>
</dbReference>
<dbReference type="Gene3D" id="1.20.1560.10">
    <property type="entry name" value="ABC transporter type 1, transmembrane domain"/>
    <property type="match status" value="1"/>
</dbReference>
<feature type="transmembrane region" description="Helical" evidence="19">
    <location>
        <begin position="550"/>
        <end position="573"/>
    </location>
</feature>
<keyword evidence="7 19" id="KW-0812">Transmembrane</keyword>
<evidence type="ECO:0000259" key="21">
    <source>
        <dbReference type="PROSITE" id="PS50929"/>
    </source>
</evidence>
<evidence type="ECO:0000256" key="13">
    <source>
        <dbReference type="ARBA" id="ARBA00023136"/>
    </source>
</evidence>
<name>A0A0X2NQ95_9CORY</name>
<dbReference type="GO" id="GO:0005524">
    <property type="term" value="F:ATP binding"/>
    <property type="evidence" value="ECO:0007669"/>
    <property type="project" value="UniProtKB-KW"/>
</dbReference>
<comment type="subcellular location">
    <subcellularLocation>
        <location evidence="2">Cell inner membrane</location>
        <topology evidence="2">Multi-pass membrane protein</topology>
    </subcellularLocation>
</comment>
<keyword evidence="5" id="KW-0997">Cell inner membrane</keyword>
<comment type="cofactor">
    <cofactor evidence="1">
        <name>FAD</name>
        <dbReference type="ChEBI" id="CHEBI:57692"/>
    </cofactor>
</comment>
<feature type="transmembrane region" description="Helical" evidence="19">
    <location>
        <begin position="525"/>
        <end position="544"/>
    </location>
</feature>
<dbReference type="Gene3D" id="2.40.30.10">
    <property type="entry name" value="Translation factors"/>
    <property type="match status" value="1"/>
</dbReference>
<reference evidence="24" key="1">
    <citation type="submission" date="2015-11" db="EMBL/GenBank/DDBJ databases">
        <authorList>
            <person name="Dugat-Bony E."/>
        </authorList>
    </citation>
    <scope>NUCLEOTIDE SEQUENCE [LARGE SCALE GENOMIC DNA]</scope>
    <source>
        <strain evidence="24">Mu292</strain>
    </source>
</reference>
<dbReference type="InterPro" id="IPR027417">
    <property type="entry name" value="P-loop_NTPase"/>
</dbReference>
<dbReference type="PROSITE" id="PS51384">
    <property type="entry name" value="FAD_FR"/>
    <property type="match status" value="1"/>
</dbReference>
<dbReference type="GO" id="GO:0005886">
    <property type="term" value="C:plasma membrane"/>
    <property type="evidence" value="ECO:0007669"/>
    <property type="project" value="UniProtKB-SubCell"/>
</dbReference>
<dbReference type="InterPro" id="IPR039421">
    <property type="entry name" value="Type_1_exporter"/>
</dbReference>
<evidence type="ECO:0000256" key="16">
    <source>
        <dbReference type="ARBA" id="ARBA00023488"/>
    </source>
</evidence>
<evidence type="ECO:0000256" key="8">
    <source>
        <dbReference type="ARBA" id="ARBA00022741"/>
    </source>
</evidence>
<keyword evidence="24" id="KW-1185">Reference proteome</keyword>
<evidence type="ECO:0000256" key="1">
    <source>
        <dbReference type="ARBA" id="ARBA00001974"/>
    </source>
</evidence>
<keyword evidence="8" id="KW-0547">Nucleotide-binding</keyword>
<feature type="transmembrane region" description="Helical" evidence="19">
    <location>
        <begin position="329"/>
        <end position="352"/>
    </location>
</feature>
<keyword evidence="3" id="KW-0813">Transport</keyword>
<organism evidence="23 24">
    <name type="scientific">Corynebacterium variabile</name>
    <dbReference type="NCBI Taxonomy" id="1727"/>
    <lineage>
        <taxon>Bacteria</taxon>
        <taxon>Bacillati</taxon>
        <taxon>Actinomycetota</taxon>
        <taxon>Actinomycetes</taxon>
        <taxon>Mycobacteriales</taxon>
        <taxon>Corynebacteriaceae</taxon>
        <taxon>Corynebacterium</taxon>
    </lineage>
</organism>
<dbReference type="CDD" id="cd06193">
    <property type="entry name" value="siderophore_interacting"/>
    <property type="match status" value="1"/>
</dbReference>
<feature type="domain" description="ABC transporter" evidence="20">
    <location>
        <begin position="605"/>
        <end position="837"/>
    </location>
</feature>
<feature type="compositionally biased region" description="Polar residues" evidence="18">
    <location>
        <begin position="273"/>
        <end position="282"/>
    </location>
</feature>
<comment type="subunit">
    <text evidence="15">Forms a heterodimer with IrtB.</text>
</comment>
<sequence>MGKGFQGALLRTLGAKEHRITVVDKEQVTEHFFRIRFREDPDKAVLEPDGESPGAFLRAWFPDPDGGAKLHQRGYTIARSDPASGEFDMEFVIHQPYGPASWWAVNCEPGDELAAMRYGDVSFEPLDPAPAGYLLLGDLAALPAIRAVAATVPEDSEVIIYLEKHSDADSDVPLPEGPNITAAWIDEIPDGQTLAQALSGRDWSDWYAWVTAETTATRHARTVLQREHNLSRATLHAQAYWVRGKGMGKSEVLDEANADAPDTTSPAAGASDSPVQDATPSESVLSGATVPMVIAGVAQALLSVLQIVPFILFAELARRFLAGTDRDEVVRIAVIALVIMGVSALGTALLVFGTHLFDSSFAAALRKRLTGKLSRLPLGWFQDRSATEVKKLVADDVSALHYLVTHAVPDLVAAVVTPVATLIYLFTVDWRLGLVLFIPIIIFIKVMVGISIEEKDGTVQTMRRMSLLSGQTQTFLADREVSQVFGDRSLVDLPGTLEEAGDFTDAVQRKTGTRKILAVMINRPTTTLGIIVVAAWLLMLPGWVSVHDLVPFLILGPAFGGQLVAISGGVGVLMMSLDARSGLELLLSTPELAGPANRPGSEGHVVFDDVTFRYTPERPVLQDLSLSLEKGTVTALVGPSGAGKSTVGALIARLWDPQAGSVSVNGRDIREMDVDELYSTVTILLQDVQLVRGTVRENIALTRPDATEEQIVAAATAARIHDRIGELPDGYDTVVDAAHLSGGERQRIGIARALLADTPVVVLDEATASADPDSEWEIRQGLDELLVGRTVVMIAHRLHTIARADRILVMDAGRIVEDGTHATLIDAGGTYASLWHDANDESDPTNAHETEVH</sequence>
<feature type="transmembrane region" description="Helical" evidence="19">
    <location>
        <begin position="292"/>
        <end position="317"/>
    </location>
</feature>
<evidence type="ECO:0000256" key="6">
    <source>
        <dbReference type="ARBA" id="ARBA00022630"/>
    </source>
</evidence>
<dbReference type="Proteomes" id="UP000182498">
    <property type="component" value="Unassembled WGS sequence"/>
</dbReference>
<dbReference type="InterPro" id="IPR017927">
    <property type="entry name" value="FAD-bd_FR_type"/>
</dbReference>
<evidence type="ECO:0000256" key="11">
    <source>
        <dbReference type="ARBA" id="ARBA00022967"/>
    </source>
</evidence>
<dbReference type="PANTHER" id="PTHR24221:SF654">
    <property type="entry name" value="ATP-BINDING CASSETTE SUB-FAMILY B MEMBER 6"/>
    <property type="match status" value="1"/>
</dbReference>
<dbReference type="SUPFAM" id="SSF90123">
    <property type="entry name" value="ABC transporter transmembrane region"/>
    <property type="match status" value="1"/>
</dbReference>
<dbReference type="SUPFAM" id="SSF63380">
    <property type="entry name" value="Riboflavin synthase domain-like"/>
    <property type="match status" value="1"/>
</dbReference>
<dbReference type="PANTHER" id="PTHR24221">
    <property type="entry name" value="ATP-BINDING CASSETTE SUB-FAMILY B"/>
    <property type="match status" value="1"/>
</dbReference>
<dbReference type="InterPro" id="IPR039261">
    <property type="entry name" value="FNR_nucleotide-bd"/>
</dbReference>
<dbReference type="InterPro" id="IPR017938">
    <property type="entry name" value="Riboflavin_synthase-like_b-brl"/>
</dbReference>
<dbReference type="SUPFAM" id="SSF52540">
    <property type="entry name" value="P-loop containing nucleoside triphosphate hydrolases"/>
    <property type="match status" value="1"/>
</dbReference>
<evidence type="ECO:0000256" key="12">
    <source>
        <dbReference type="ARBA" id="ARBA00022989"/>
    </source>
</evidence>
<dbReference type="InterPro" id="IPR007037">
    <property type="entry name" value="SIP_rossman_dom"/>
</dbReference>
<evidence type="ECO:0000313" key="24">
    <source>
        <dbReference type="Proteomes" id="UP000182498"/>
    </source>
</evidence>
<dbReference type="Pfam" id="PF04954">
    <property type="entry name" value="SIP"/>
    <property type="match status" value="1"/>
</dbReference>
<evidence type="ECO:0000256" key="2">
    <source>
        <dbReference type="ARBA" id="ARBA00004429"/>
    </source>
</evidence>
<evidence type="ECO:0000259" key="20">
    <source>
        <dbReference type="PROSITE" id="PS50893"/>
    </source>
</evidence>
<feature type="region of interest" description="Disordered" evidence="18">
    <location>
        <begin position="255"/>
        <end position="282"/>
    </location>
</feature>
<evidence type="ECO:0000256" key="19">
    <source>
        <dbReference type="SAM" id="Phobius"/>
    </source>
</evidence>
<dbReference type="GO" id="GO:0016491">
    <property type="term" value="F:oxidoreductase activity"/>
    <property type="evidence" value="ECO:0007669"/>
    <property type="project" value="InterPro"/>
</dbReference>
<evidence type="ECO:0000256" key="7">
    <source>
        <dbReference type="ARBA" id="ARBA00022692"/>
    </source>
</evidence>
<dbReference type="InterPro" id="IPR003439">
    <property type="entry name" value="ABC_transporter-like_ATP-bd"/>
</dbReference>
<dbReference type="InterPro" id="IPR017871">
    <property type="entry name" value="ABC_transporter-like_CS"/>
</dbReference>
<keyword evidence="23" id="KW-0378">Hydrolase</keyword>
<dbReference type="InterPro" id="IPR011527">
    <property type="entry name" value="ABC1_TM_dom"/>
</dbReference>
<proteinExistence type="inferred from homology"/>
<evidence type="ECO:0000256" key="15">
    <source>
        <dbReference type="ARBA" id="ARBA00023467"/>
    </source>
</evidence>
<feature type="domain" description="FAD-binding FR-type" evidence="22">
    <location>
        <begin position="15"/>
        <end position="137"/>
    </location>
</feature>
<keyword evidence="6" id="KW-0285">Flavoprotein</keyword>
<dbReference type="GO" id="GO:0140359">
    <property type="term" value="F:ABC-type transporter activity"/>
    <property type="evidence" value="ECO:0007669"/>
    <property type="project" value="InterPro"/>
</dbReference>
<evidence type="ECO:0000256" key="10">
    <source>
        <dbReference type="ARBA" id="ARBA00022840"/>
    </source>
</evidence>